<dbReference type="EMBL" id="JANPWB010000006">
    <property type="protein sequence ID" value="KAJ1177998.1"/>
    <property type="molecule type" value="Genomic_DNA"/>
</dbReference>
<accession>A0AAV7TQI1</accession>
<dbReference type="Proteomes" id="UP001066276">
    <property type="component" value="Chromosome 3_2"/>
</dbReference>
<dbReference type="AlphaFoldDB" id="A0AAV7TQI1"/>
<sequence>MCQEVQSVPNPSQVGQLLGNVLMGSPEVKEPSLIFQSIKQLQKKIRNENSHACLAPKKLQGAIRKVNKSCSETEVQISVVKERAVVPETEVGLSKAQQGPQESRMKNVTGKLEDIQNRQRMNNLQFLGIEEGAEGNIRSFMLTLLRGAFPEFTHWNWGLLYPILRLKAGVCERECLGVSAWMRMLCVSVRVRM</sequence>
<evidence type="ECO:0000313" key="2">
    <source>
        <dbReference type="Proteomes" id="UP001066276"/>
    </source>
</evidence>
<keyword evidence="2" id="KW-1185">Reference proteome</keyword>
<proteinExistence type="predicted"/>
<protein>
    <submittedName>
        <fullName evidence="1">Uncharacterized protein</fullName>
    </submittedName>
</protein>
<name>A0AAV7TQI1_PLEWA</name>
<comment type="caution">
    <text evidence="1">The sequence shown here is derived from an EMBL/GenBank/DDBJ whole genome shotgun (WGS) entry which is preliminary data.</text>
</comment>
<evidence type="ECO:0000313" key="1">
    <source>
        <dbReference type="EMBL" id="KAJ1177998.1"/>
    </source>
</evidence>
<reference evidence="1" key="1">
    <citation type="journal article" date="2022" name="bioRxiv">
        <title>Sequencing and chromosome-scale assembly of the giantPleurodeles waltlgenome.</title>
        <authorList>
            <person name="Brown T."/>
            <person name="Elewa A."/>
            <person name="Iarovenko S."/>
            <person name="Subramanian E."/>
            <person name="Araus A.J."/>
            <person name="Petzold A."/>
            <person name="Susuki M."/>
            <person name="Suzuki K.-i.T."/>
            <person name="Hayashi T."/>
            <person name="Toyoda A."/>
            <person name="Oliveira C."/>
            <person name="Osipova E."/>
            <person name="Leigh N.D."/>
            <person name="Simon A."/>
            <person name="Yun M.H."/>
        </authorList>
    </citation>
    <scope>NUCLEOTIDE SEQUENCE</scope>
    <source>
        <strain evidence="1">20211129_DDA</strain>
        <tissue evidence="1">Liver</tissue>
    </source>
</reference>
<organism evidence="1 2">
    <name type="scientific">Pleurodeles waltl</name>
    <name type="common">Iberian ribbed newt</name>
    <dbReference type="NCBI Taxonomy" id="8319"/>
    <lineage>
        <taxon>Eukaryota</taxon>
        <taxon>Metazoa</taxon>
        <taxon>Chordata</taxon>
        <taxon>Craniata</taxon>
        <taxon>Vertebrata</taxon>
        <taxon>Euteleostomi</taxon>
        <taxon>Amphibia</taxon>
        <taxon>Batrachia</taxon>
        <taxon>Caudata</taxon>
        <taxon>Salamandroidea</taxon>
        <taxon>Salamandridae</taxon>
        <taxon>Pleurodelinae</taxon>
        <taxon>Pleurodeles</taxon>
    </lineage>
</organism>
<gene>
    <name evidence="1" type="ORF">NDU88_003248</name>
</gene>